<dbReference type="Proteomes" id="UP000005756">
    <property type="component" value="Unassembled WGS sequence"/>
</dbReference>
<dbReference type="InterPro" id="IPR002035">
    <property type="entry name" value="VWF_A"/>
</dbReference>
<reference evidence="4 5" key="1">
    <citation type="submission" date="2011-10" db="EMBL/GenBank/DDBJ databases">
        <authorList>
            <person name="Quillaguamn J."/>
            <person name="Guzmn D."/>
            <person name="Balderrama-Subieta A."/>
            <person name="Cardona-Ortuo C."/>
            <person name="Guevara-Martnez M."/>
            <person name="Callisaya-Quispe N."/>
        </authorList>
    </citation>
    <scope>NUCLEOTIDE SEQUENCE [LARGE SCALE GENOMIC DNA]</scope>
    <source>
        <strain evidence="4 5">LC1</strain>
    </source>
</reference>
<keyword evidence="1" id="KW-0106">Calcium</keyword>
<dbReference type="PROSITE" id="PS50234">
    <property type="entry name" value="VWFA"/>
    <property type="match status" value="1"/>
</dbReference>
<dbReference type="InterPro" id="IPR036465">
    <property type="entry name" value="vWFA_dom_sf"/>
</dbReference>
<dbReference type="InterPro" id="IPR018511">
    <property type="entry name" value="Hemolysin-typ_Ca-bd_CS"/>
</dbReference>
<feature type="region of interest" description="Disordered" evidence="2">
    <location>
        <begin position="1"/>
        <end position="20"/>
    </location>
</feature>
<dbReference type="SUPFAM" id="SSF51120">
    <property type="entry name" value="beta-Roll"/>
    <property type="match status" value="1"/>
</dbReference>
<dbReference type="Pfam" id="PF00353">
    <property type="entry name" value="HemolysinCabind"/>
    <property type="match status" value="3"/>
</dbReference>
<organism evidence="4 5">
    <name type="scientific">Vreelandella boliviensis LC1</name>
    <dbReference type="NCBI Taxonomy" id="1072583"/>
    <lineage>
        <taxon>Bacteria</taxon>
        <taxon>Pseudomonadati</taxon>
        <taxon>Pseudomonadota</taxon>
        <taxon>Gammaproteobacteria</taxon>
        <taxon>Oceanospirillales</taxon>
        <taxon>Halomonadaceae</taxon>
        <taxon>Vreelandella</taxon>
    </lineage>
</organism>
<sequence length="1137" mass="119642">MAVTDEPGTPGNPGEPNDGDAITVSIEATSAQFTEAEEQTFTVSLSEAVDRDVTVTLDGGNTVTIVAGATDTTYTRAPQGDDVFNDGETVTVALEGAAASDGSAFENLTLGDAATTEIVDTIDTTTLTLNDVTVKEGAGTASISATLSNAAGQDFTVTLSNGATITFAEGATKGTSTPFDIQDDDVYIDPESYEISVTDQGDHNFEDLDSSDTAMVDVSDTIDTTDVSISAIVTKTSVINVGNVDNTDSFTVTASNPNSSEGTISKVTGTDHDGFGVVGSTSGGGANSELGYDNAGSESIVVNFNNEVKNFDVQFAWRNNNERAKVEFFDKDGNSVGSAIVSGGGTSTEALVTYYDANGDETRTERAPGGSDRVDNAYTFEPGSGDTFTSAEFTAVGYGDDYLIHSIAYKEVMNGEATSIGGASEVTFEIATSNRPDESQFDFIDTFPTATVNIGGQEYTVNLDRNGKGSVAVETDGESDLTAEVIEVNGNFEDVNVPTSLTLYKGNLETGNNGDNSIEAGQGNDIVLGDLGGAETNIQPGQSYNIALVVDTSGSMAFDLNGKENNVSYNDSRMKLTIDALKNLSNQLAEHDGMVNVTLIGFAENATGWSFNNLTSANVKDLIDEIEDLTASGGTNYEAAFEKASDWFGGQPTSDSNDNSFENLTYFLTDGDPTFSNNGDNGKGWETEPRDMSDAIKAFAPLSEQSSVHAIGIGDKVTVSNLKYFDNTGEQSFVKAPFGIESEVLADFNNGSGWGNANSWDKPSSGGSLGRGGWEGNRMVVTDTSANNGAYVVTTPTFEIGAGKYADVSFDYATTTWSSDQVTWQLKKLESGSWVNVDGQGGTLNDGSYSTWYTATSSRLGEGSYRIEYSVDDSSGSYYDATLYIDNVKLTPYVPQGEVEIVNSAGELAAALDGGSSTTELAELGDDVIKGGDGNDIIFGDAIYTDDLDWTGRDWTDLPAGSGFKALKAFLEDRDGQEPTTEQLREYIADNYEDLIDPDPAEGGDDTLIGGAGDDILIGGLGADIFKWEFGDEGTDTNAANDVVKDFQAGTFSTGDNADRLDLSDLLQGADSGNINEYITAEEDDGNVVLNISSRGSAGGVDQKIALEDTSFNDFGANSGEDLIAKLIAEGQLKIDQ</sequence>
<name>A0A7U9BZN2_9GAMM</name>
<dbReference type="AlphaFoldDB" id="A0A7U9BZN2"/>
<dbReference type="SMART" id="SM00327">
    <property type="entry name" value="VWA"/>
    <property type="match status" value="1"/>
</dbReference>
<protein>
    <recommendedName>
        <fullName evidence="3">VWFA domain-containing protein</fullName>
    </recommendedName>
</protein>
<dbReference type="SUPFAM" id="SSF53300">
    <property type="entry name" value="vWA-like"/>
    <property type="match status" value="1"/>
</dbReference>
<dbReference type="InterPro" id="IPR001343">
    <property type="entry name" value="Hemolysn_Ca-bd"/>
</dbReference>
<dbReference type="EMBL" id="JH393258">
    <property type="protein sequence ID" value="EHJ92386.1"/>
    <property type="molecule type" value="Genomic_DNA"/>
</dbReference>
<gene>
    <name evidence="4" type="ORF">KUC_2334</name>
</gene>
<dbReference type="Gene3D" id="2.150.10.10">
    <property type="entry name" value="Serralysin-like metalloprotease, C-terminal"/>
    <property type="match status" value="1"/>
</dbReference>
<evidence type="ECO:0000256" key="2">
    <source>
        <dbReference type="SAM" id="MobiDB-lite"/>
    </source>
</evidence>
<dbReference type="InterPro" id="IPR046779">
    <property type="entry name" value="LapA_adhesin_dom"/>
</dbReference>
<dbReference type="Pfam" id="PF13519">
    <property type="entry name" value="VWA_2"/>
    <property type="match status" value="1"/>
</dbReference>
<proteinExistence type="predicted"/>
<dbReference type="GO" id="GO:0005509">
    <property type="term" value="F:calcium ion binding"/>
    <property type="evidence" value="ECO:0007669"/>
    <property type="project" value="InterPro"/>
</dbReference>
<evidence type="ECO:0000313" key="4">
    <source>
        <dbReference type="EMBL" id="EHJ92386.1"/>
    </source>
</evidence>
<evidence type="ECO:0000256" key="1">
    <source>
        <dbReference type="ARBA" id="ARBA00022837"/>
    </source>
</evidence>
<feature type="domain" description="VWFA" evidence="3">
    <location>
        <begin position="545"/>
        <end position="748"/>
    </location>
</feature>
<accession>A0A7U9BZN2</accession>
<evidence type="ECO:0000259" key="3">
    <source>
        <dbReference type="PROSITE" id="PS50234"/>
    </source>
</evidence>
<dbReference type="Gene3D" id="3.40.50.410">
    <property type="entry name" value="von Willebrand factor, type A domain"/>
    <property type="match status" value="1"/>
</dbReference>
<dbReference type="NCBIfam" id="TIGR03661">
    <property type="entry name" value="T1SS_VCA0849"/>
    <property type="match status" value="1"/>
</dbReference>
<dbReference type="PROSITE" id="PS00330">
    <property type="entry name" value="HEMOLYSIN_CALCIUM"/>
    <property type="match status" value="1"/>
</dbReference>
<feature type="compositionally biased region" description="Low complexity" evidence="2">
    <location>
        <begin position="1"/>
        <end position="16"/>
    </location>
</feature>
<dbReference type="Pfam" id="PF20579">
    <property type="entry name" value="LapA"/>
    <property type="match status" value="2"/>
</dbReference>
<dbReference type="InterPro" id="IPR011049">
    <property type="entry name" value="Serralysin-like_metalloprot_C"/>
</dbReference>
<dbReference type="RefSeq" id="WP_007113299.1">
    <property type="nucleotide sequence ID" value="NZ_JH393258.1"/>
</dbReference>
<dbReference type="PRINTS" id="PR00313">
    <property type="entry name" value="CABNDNGRPT"/>
</dbReference>
<dbReference type="CDD" id="cd00198">
    <property type="entry name" value="vWFA"/>
    <property type="match status" value="1"/>
</dbReference>
<dbReference type="InterPro" id="IPR019960">
    <property type="entry name" value="T1SS_VCA0849"/>
</dbReference>
<evidence type="ECO:0000313" key="5">
    <source>
        <dbReference type="Proteomes" id="UP000005756"/>
    </source>
</evidence>